<reference evidence="3" key="1">
    <citation type="submission" date="2020-02" db="EMBL/GenBank/DDBJ databases">
        <authorList>
            <person name="Meier V. D."/>
        </authorList>
    </citation>
    <scope>NUCLEOTIDE SEQUENCE</scope>
    <source>
        <strain evidence="3">AVDCRST_MAG65</strain>
    </source>
</reference>
<dbReference type="AlphaFoldDB" id="A0A6J4RDF1"/>
<dbReference type="PROSITE" id="PS51257">
    <property type="entry name" value="PROKAR_LIPOPROTEIN"/>
    <property type="match status" value="1"/>
</dbReference>
<dbReference type="InterPro" id="IPR024370">
    <property type="entry name" value="PBP_domain"/>
</dbReference>
<proteinExistence type="predicted"/>
<feature type="chain" id="PRO_5027078131" evidence="1">
    <location>
        <begin position="28"/>
        <end position="218"/>
    </location>
</feature>
<dbReference type="PANTHER" id="PTHR37945:SF1">
    <property type="entry name" value="EXTRACELLULAR TUNGSTATE BINDING PROTEIN"/>
    <property type="match status" value="1"/>
</dbReference>
<evidence type="ECO:0000256" key="1">
    <source>
        <dbReference type="SAM" id="SignalP"/>
    </source>
</evidence>
<evidence type="ECO:0000313" key="3">
    <source>
        <dbReference type="EMBL" id="CAA9466990.1"/>
    </source>
</evidence>
<feature type="domain" description="PBP" evidence="2">
    <location>
        <begin position="37"/>
        <end position="211"/>
    </location>
</feature>
<dbReference type="EMBL" id="CADCVL010000062">
    <property type="protein sequence ID" value="CAA9466990.1"/>
    <property type="molecule type" value="Genomic_DNA"/>
</dbReference>
<dbReference type="Gene3D" id="3.40.190.10">
    <property type="entry name" value="Periplasmic binding protein-like II"/>
    <property type="match status" value="1"/>
</dbReference>
<feature type="non-terminal residue" evidence="3">
    <location>
        <position position="218"/>
    </location>
</feature>
<dbReference type="Pfam" id="PF12849">
    <property type="entry name" value="PBP_like_2"/>
    <property type="match status" value="1"/>
</dbReference>
<protein>
    <submittedName>
        <fullName evidence="3">Tungstate ABC transporter, substrate-binding protein</fullName>
    </submittedName>
</protein>
<evidence type="ECO:0000259" key="2">
    <source>
        <dbReference type="Pfam" id="PF12849"/>
    </source>
</evidence>
<dbReference type="InterPro" id="IPR052738">
    <property type="entry name" value="ABC-Tungstate_binding"/>
</dbReference>
<dbReference type="PANTHER" id="PTHR37945">
    <property type="entry name" value="EXTRACELLULAR TUNGSTATE BINDING PROTEIN"/>
    <property type="match status" value="1"/>
</dbReference>
<sequence length="218" mass="22651">MIRGMVSPPRIRVALSVLLALCACVLAACGGSDGARRPVILAATTSTQDSGLLDVLVPAFEADSGWRVRTVALGSGQAIALGRRGEADVVLAHSPAAERALMASGVAGDRRLVMVNDFVLVGPPGDPARAAGDSAPAALAAIARRRAPFVSRGDESGTHVFELGLWKRAEVAPRPPWYQETGQGQSATLRLAAERGAYALSDRATYLATGADEDLRVI</sequence>
<keyword evidence="1" id="KW-0732">Signal</keyword>
<accession>A0A6J4RDF1</accession>
<dbReference type="SUPFAM" id="SSF53850">
    <property type="entry name" value="Periplasmic binding protein-like II"/>
    <property type="match status" value="1"/>
</dbReference>
<gene>
    <name evidence="3" type="ORF">AVDCRST_MAG65-386</name>
</gene>
<name>A0A6J4RDF1_9ACTN</name>
<feature type="signal peptide" evidence="1">
    <location>
        <begin position="1"/>
        <end position="27"/>
    </location>
</feature>
<organism evidence="3">
    <name type="scientific">uncultured Solirubrobacteraceae bacterium</name>
    <dbReference type="NCBI Taxonomy" id="1162706"/>
    <lineage>
        <taxon>Bacteria</taxon>
        <taxon>Bacillati</taxon>
        <taxon>Actinomycetota</taxon>
        <taxon>Thermoleophilia</taxon>
        <taxon>Solirubrobacterales</taxon>
        <taxon>Solirubrobacteraceae</taxon>
        <taxon>environmental samples</taxon>
    </lineage>
</organism>